<feature type="domain" description="Helicase-associated" evidence="2">
    <location>
        <begin position="1181"/>
        <end position="1248"/>
    </location>
</feature>
<feature type="region of interest" description="Disordered" evidence="1">
    <location>
        <begin position="1"/>
        <end position="20"/>
    </location>
</feature>
<evidence type="ECO:0000256" key="1">
    <source>
        <dbReference type="SAM" id="MobiDB-lite"/>
    </source>
</evidence>
<feature type="compositionally biased region" description="Polar residues" evidence="1">
    <location>
        <begin position="301"/>
        <end position="311"/>
    </location>
</feature>
<dbReference type="PANTHER" id="PTHR33418:SF1">
    <property type="entry name" value="HELICASE-ASSOCIATED DOMAIN-CONTAINING PROTEIN"/>
    <property type="match status" value="1"/>
</dbReference>
<feature type="compositionally biased region" description="Basic and acidic residues" evidence="1">
    <location>
        <begin position="281"/>
        <end position="300"/>
    </location>
</feature>
<dbReference type="EMBL" id="HBIO01007148">
    <property type="protein sequence ID" value="CAE0460468.1"/>
    <property type="molecule type" value="Transcribed_RNA"/>
</dbReference>
<feature type="compositionally biased region" description="Low complexity" evidence="1">
    <location>
        <begin position="267"/>
        <end position="279"/>
    </location>
</feature>
<feature type="compositionally biased region" description="Basic and acidic residues" evidence="1">
    <location>
        <begin position="1460"/>
        <end position="1481"/>
    </location>
</feature>
<feature type="compositionally biased region" description="Basic and acidic residues" evidence="1">
    <location>
        <begin position="182"/>
        <end position="193"/>
    </location>
</feature>
<evidence type="ECO:0000313" key="3">
    <source>
        <dbReference type="EMBL" id="CAE0460468.1"/>
    </source>
</evidence>
<feature type="compositionally biased region" description="Basic and acidic residues" evidence="1">
    <location>
        <begin position="411"/>
        <end position="422"/>
    </location>
</feature>
<feature type="compositionally biased region" description="Polar residues" evidence="1">
    <location>
        <begin position="912"/>
        <end position="921"/>
    </location>
</feature>
<gene>
    <name evidence="3" type="ORF">CDEB00056_LOCUS5309</name>
</gene>
<feature type="region of interest" description="Disordered" evidence="1">
    <location>
        <begin position="1267"/>
        <end position="1676"/>
    </location>
</feature>
<feature type="region of interest" description="Disordered" evidence="1">
    <location>
        <begin position="906"/>
        <end position="935"/>
    </location>
</feature>
<feature type="compositionally biased region" description="Polar residues" evidence="1">
    <location>
        <begin position="243"/>
        <end position="262"/>
    </location>
</feature>
<sequence>MSEQSSQADEAASQEDDQRLCWNENKSSRIGSDYQVTCLPLAGSYSSGQDNAPDNPEAINIWDPARAEEEDVTDFVDLYISPSKKWLAIELLHERQYSVSTGFMCTLDSMSPMDGSDWTLQEHEKFRHLMRITKYDMIEVAKQMKKSVANCLTVYYKIINVRETRSSRMRLSQKTQVEERGEFIHIGRGERLSKRNAAKTTNDTTSDAEEKSDGGDLDVGKGVEVKRRDKNSLKRGGKRKSDSSIPTKSSVSAASGKNTVKNKSSRSRSAQAQQLPAQAEKPTEIKAEKLSDRELRKLNRDSLNGDSPSPQRSRRRIVAANVYVPHSKMPRSEIDTKRAQKRSISGKSLKKAPAKKSQMTKIKIDSARTLKSARRQIPAASKSSILPMHGRVTRRSMAARPEGSPLSPKRNTRDSSKLDVDRDSSMTGLLIATSQIKKVKKELKKTTDSVAASNSIEKSSNVKKRTTRTSIASRTSNDSISVTMAKLSPALRKAPLVKIALDSTGNDDTPKPNANEPARRRTRSSGAKSFENDQISLPTTTPQKLLHSFPPDNSNNKNEKPSCSSTTQDEVKKKSTHIKSEGVSKASETNQRINAGNRGTTCDNSTTVFSSEKRTDKSSGKGTSPDNSTIPVADSIVSVVKDPTLRAENKTSAGSRKGTLPDDSTIPLPGPDLAEVKDSKSRARDETDTGTIIVKKRSTRTNNSTPVSELSSMKNLSSSVEKKRYASIGNGQSTRNNAATSFPESGLSTAKDPTSSVVKDVDTSIGKERSTRNNAATSFPESDLSTEKDPTSSVVKEVDSSGGKRRSIRNNVMTSTPSADPVAMIDLKSSFEKKVNTGSIEKRRSTRNYFITSASGSDLFAAIDPESRIDNSGSKKRRTRNSSNSISPTFALTRVIVRLDTRVVTGARKGGTSESTNNSPGRVNRSPAISKKRRSSWDVNHSKISVVVKEEGDYDVTEIAGRRSKRIASVTTTTAPAKRRRVRSSSVPPRTRNIVGRFQPDSIFEERLEMLLEYKKEYGHCYVPKTYPPNQLLASWIYRQRGWYRAKERGQQNSLTDERQKILEDHGFVFWVKNSERQLEIEAERRLPERNAKWRKQFLKLKAYQKKHGNCLVPKIYQEDQPFSSWVFSQRHHKKLFDQNKPNQMTKENMKELEELGFVWDAKSCGDWRYKDRVRKQALVEVNWQRHYDALLDFVKIHGHTRVPKVYRKNQSMSSWVFRQRAAHKKMLDGDPLILSKSRLEKLTRIGFEFSVRGKISHSVALARPTRSFKQKGASRKNVDRVEEDDKKTLALQDSEGHSQSKKDSCTTKIPLYASMTMPPLSAPEDSSASINADTSMKTPTESLPAPDNSKKSTNDDASMKMLAPEDSKKSTNNDASMKMPAISPLAPENSKKSMKDNASVKIPAESLPASEDSKKSTNDNASMKMPAKFPLVPENGKRSIKDDVPMKMPDVSLLVPAPDNRKKSTNEDNLPHQKDSKKPTEVNASKMPAVSLPVSEDSKKRTNADGSVKISAVALPALEDSSKSANDNTPMKMPAESLPAPEDSKKPTIADASIDIPDVSLLIPAPEDSKKPMEVNVSMEMPDESPPAPDNSKRSTNDNASMKMPAESLPAPDDNNTSTKINVSMKMPTESPPASDDSKKATNSDTSMKMPAVSLTAPDDTNASTEGRDSNIERSELSNAIEMPMDIDLSFAEAPDVFSPSTQHFSEKESDDEMLKIIGGPAQNTSNDESEQDISLMGAMNMRMLDSFEEKYNYKSNDIF</sequence>
<dbReference type="PANTHER" id="PTHR33418">
    <property type="entry name" value="HELICASE-ASSOCIATED"/>
    <property type="match status" value="1"/>
</dbReference>
<feature type="compositionally biased region" description="Basic and acidic residues" evidence="1">
    <location>
        <begin position="569"/>
        <end position="582"/>
    </location>
</feature>
<dbReference type="InterPro" id="IPR005114">
    <property type="entry name" value="Helicase_assoc"/>
</dbReference>
<feature type="compositionally biased region" description="Basic and acidic residues" evidence="1">
    <location>
        <begin position="1436"/>
        <end position="1446"/>
    </location>
</feature>
<feature type="compositionally biased region" description="Polar residues" evidence="1">
    <location>
        <begin position="448"/>
        <end position="459"/>
    </location>
</feature>
<dbReference type="Pfam" id="PF03457">
    <property type="entry name" value="HA"/>
    <property type="match status" value="3"/>
</dbReference>
<feature type="compositionally biased region" description="Basic and acidic residues" evidence="1">
    <location>
        <begin position="208"/>
        <end position="232"/>
    </location>
</feature>
<feature type="region of interest" description="Disordered" evidence="1">
    <location>
        <begin position="501"/>
        <end position="817"/>
    </location>
</feature>
<feature type="compositionally biased region" description="Polar residues" evidence="1">
    <location>
        <begin position="1325"/>
        <end position="1342"/>
    </location>
</feature>
<feature type="compositionally biased region" description="Polar residues" evidence="1">
    <location>
        <begin position="729"/>
        <end position="757"/>
    </location>
</feature>
<feature type="compositionally biased region" description="Polar residues" evidence="1">
    <location>
        <begin position="551"/>
        <end position="568"/>
    </location>
</feature>
<name>A0A7S3PZ08_9STRA</name>
<feature type="compositionally biased region" description="Basic and acidic residues" evidence="1">
    <location>
        <begin position="1667"/>
        <end position="1676"/>
    </location>
</feature>
<feature type="compositionally biased region" description="Polar residues" evidence="1">
    <location>
        <begin position="586"/>
        <end position="610"/>
    </location>
</feature>
<feature type="compositionally biased region" description="Basic and acidic residues" evidence="1">
    <location>
        <begin position="759"/>
        <end position="771"/>
    </location>
</feature>
<protein>
    <recommendedName>
        <fullName evidence="2">Helicase-associated domain-containing protein</fullName>
    </recommendedName>
</protein>
<proteinExistence type="predicted"/>
<feature type="compositionally biased region" description="Polar residues" evidence="1">
    <location>
        <begin position="620"/>
        <end position="630"/>
    </location>
</feature>
<feature type="region of interest" description="Disordered" evidence="1">
    <location>
        <begin position="182"/>
        <end position="422"/>
    </location>
</feature>
<feature type="domain" description="Helicase-associated" evidence="2">
    <location>
        <begin position="1003"/>
        <end position="1068"/>
    </location>
</feature>
<accession>A0A7S3PZ08</accession>
<dbReference type="Gene3D" id="6.10.140.530">
    <property type="match status" value="3"/>
</dbReference>
<feature type="compositionally biased region" description="Basic and acidic residues" evidence="1">
    <location>
        <begin position="674"/>
        <end position="687"/>
    </location>
</feature>
<feature type="compositionally biased region" description="Polar residues" evidence="1">
    <location>
        <begin position="524"/>
        <end position="543"/>
    </location>
</feature>
<feature type="compositionally biased region" description="Basic and acidic residues" evidence="1">
    <location>
        <begin position="1349"/>
        <end position="1372"/>
    </location>
</feature>
<feature type="compositionally biased region" description="Low complexity" evidence="1">
    <location>
        <begin position="707"/>
        <end position="719"/>
    </location>
</feature>
<feature type="region of interest" description="Disordered" evidence="1">
    <location>
        <begin position="867"/>
        <end position="886"/>
    </location>
</feature>
<feature type="compositionally biased region" description="Low complexity" evidence="1">
    <location>
        <begin position="1"/>
        <end position="11"/>
    </location>
</feature>
<evidence type="ECO:0000259" key="2">
    <source>
        <dbReference type="Pfam" id="PF03457"/>
    </source>
</evidence>
<feature type="compositionally biased region" description="Basic and acidic residues" evidence="1">
    <location>
        <begin position="1277"/>
        <end position="1306"/>
    </location>
</feature>
<feature type="domain" description="Helicase-associated" evidence="2">
    <location>
        <begin position="1092"/>
        <end position="1158"/>
    </location>
</feature>
<reference evidence="3" key="1">
    <citation type="submission" date="2021-01" db="EMBL/GenBank/DDBJ databases">
        <authorList>
            <person name="Corre E."/>
            <person name="Pelletier E."/>
            <person name="Niang G."/>
            <person name="Scheremetjew M."/>
            <person name="Finn R."/>
            <person name="Kale V."/>
            <person name="Holt S."/>
            <person name="Cochrane G."/>
            <person name="Meng A."/>
            <person name="Brown T."/>
            <person name="Cohen L."/>
        </authorList>
    </citation>
    <scope>NUCLEOTIDE SEQUENCE</scope>
    <source>
        <strain evidence="3">MM31A-1</strain>
    </source>
</reference>
<feature type="region of interest" description="Disordered" evidence="1">
    <location>
        <begin position="967"/>
        <end position="992"/>
    </location>
</feature>
<organism evidence="3">
    <name type="scientific">Chaetoceros debilis</name>
    <dbReference type="NCBI Taxonomy" id="122233"/>
    <lineage>
        <taxon>Eukaryota</taxon>
        <taxon>Sar</taxon>
        <taxon>Stramenopiles</taxon>
        <taxon>Ochrophyta</taxon>
        <taxon>Bacillariophyta</taxon>
        <taxon>Coscinodiscophyceae</taxon>
        <taxon>Chaetocerotophycidae</taxon>
        <taxon>Chaetocerotales</taxon>
        <taxon>Chaetocerotaceae</taxon>
        <taxon>Chaetoceros</taxon>
    </lineage>
</organism>
<feature type="region of interest" description="Disordered" evidence="1">
    <location>
        <begin position="445"/>
        <end position="477"/>
    </location>
</feature>